<evidence type="ECO:0000313" key="3">
    <source>
        <dbReference type="EMBL" id="EDT00176.1"/>
    </source>
</evidence>
<feature type="region of interest" description="Disordered" evidence="1">
    <location>
        <begin position="182"/>
        <end position="206"/>
    </location>
</feature>
<dbReference type="EMBL" id="ABLC01000332">
    <property type="protein sequence ID" value="EDT00176.1"/>
    <property type="molecule type" value="Genomic_DNA"/>
</dbReference>
<evidence type="ECO:0000256" key="1">
    <source>
        <dbReference type="SAM" id="MobiDB-lite"/>
    </source>
</evidence>
<gene>
    <name evidence="3" type="ORF">BamIOP4010DRAFT_6311</name>
</gene>
<evidence type="ECO:0000256" key="2">
    <source>
        <dbReference type="SAM" id="Phobius"/>
    </source>
</evidence>
<name>B1FQK0_9BURK</name>
<accession>B1FQK0</accession>
<feature type="region of interest" description="Disordered" evidence="1">
    <location>
        <begin position="16"/>
        <end position="39"/>
    </location>
</feature>
<protein>
    <submittedName>
        <fullName evidence="3">Uncharacterized protein</fullName>
    </submittedName>
</protein>
<proteinExistence type="predicted"/>
<comment type="caution">
    <text evidence="3">The sequence shown here is derived from an EMBL/GenBank/DDBJ whole genome shotgun (WGS) entry which is preliminary data.</text>
</comment>
<evidence type="ECO:0000313" key="4">
    <source>
        <dbReference type="Proteomes" id="UP000005463"/>
    </source>
</evidence>
<feature type="compositionally biased region" description="Basic and acidic residues" evidence="1">
    <location>
        <begin position="16"/>
        <end position="28"/>
    </location>
</feature>
<dbReference type="Proteomes" id="UP000005463">
    <property type="component" value="Unassembled WGS sequence"/>
</dbReference>
<sequence>MRDAWLRWSSSGCVDAERATSSHPERSSRRTASSAPNGRVARVHTYANSSPATPARLLFRKTKKSASYALWMLMKVAVFTATSIVTMLNCGRGSSVPIRMNGPANISTSIAKSCTCGSTANRYRPANTTLAVVARKNLNTSGAGSSSAAKKLHATATSVTAPAPSCQPDWIHSQHANTIAPTTVSVENSIIPRSKKRSVPPSRQCR</sequence>
<dbReference type="AlphaFoldDB" id="B1FQK0"/>
<keyword evidence="2" id="KW-0812">Transmembrane</keyword>
<feature type="transmembrane region" description="Helical" evidence="2">
    <location>
        <begin position="68"/>
        <end position="88"/>
    </location>
</feature>
<organism evidence="3 4">
    <name type="scientific">Burkholderia ambifaria IOP40-10</name>
    <dbReference type="NCBI Taxonomy" id="396596"/>
    <lineage>
        <taxon>Bacteria</taxon>
        <taxon>Pseudomonadati</taxon>
        <taxon>Pseudomonadota</taxon>
        <taxon>Betaproteobacteria</taxon>
        <taxon>Burkholderiales</taxon>
        <taxon>Burkholderiaceae</taxon>
        <taxon>Burkholderia</taxon>
        <taxon>Burkholderia cepacia complex</taxon>
    </lineage>
</organism>
<keyword evidence="2" id="KW-1133">Transmembrane helix</keyword>
<keyword evidence="2" id="KW-0472">Membrane</keyword>
<reference evidence="3 4" key="1">
    <citation type="submission" date="2008-03" db="EMBL/GenBank/DDBJ databases">
        <title>Sequencing of the draft genome and assembly of Burkholderia ambifaria IOP40-10.</title>
        <authorList>
            <consortium name="US DOE Joint Genome Institute (JGI-PGF)"/>
            <person name="Copeland A."/>
            <person name="Lucas S."/>
            <person name="Lapidus A."/>
            <person name="Glavina del Rio T."/>
            <person name="Dalin E."/>
            <person name="Tice H."/>
            <person name="Bruce D."/>
            <person name="Goodwin L."/>
            <person name="Pitluck S."/>
            <person name="Larimer F."/>
            <person name="Land M.L."/>
            <person name="Hauser L."/>
            <person name="Tiedje J."/>
            <person name="Richardson P."/>
        </authorList>
    </citation>
    <scope>NUCLEOTIDE SEQUENCE [LARGE SCALE GENOMIC DNA]</scope>
    <source>
        <strain evidence="3 4">IOP40-10</strain>
    </source>
</reference>